<evidence type="ECO:0000313" key="2">
    <source>
        <dbReference type="Proteomes" id="UP000828941"/>
    </source>
</evidence>
<keyword evidence="2" id="KW-1185">Reference proteome</keyword>
<name>A0ACB9PG92_BAUVA</name>
<accession>A0ACB9PG92</accession>
<sequence length="161" mass="18391">MCQLVKQVFQGTKKVGDINETLLALVPKVQNPKFIQQLRPIALYNVTSKCITKVILNGVKQILGNLISPFQSSFIMRRKIQDNIIIAQEMFHSMRIMKGRKAKEDQIDHILHYLNAFCKAFSQKISAPKTHIYISKNVDETIRNRIVGKRGFSVTTNMGKC</sequence>
<reference evidence="1 2" key="1">
    <citation type="journal article" date="2022" name="DNA Res.">
        <title>Chromosomal-level genome assembly of the orchid tree Bauhinia variegata (Leguminosae; Cercidoideae) supports the allotetraploid origin hypothesis of Bauhinia.</title>
        <authorList>
            <person name="Zhong Y."/>
            <person name="Chen Y."/>
            <person name="Zheng D."/>
            <person name="Pang J."/>
            <person name="Liu Y."/>
            <person name="Luo S."/>
            <person name="Meng S."/>
            <person name="Qian L."/>
            <person name="Wei D."/>
            <person name="Dai S."/>
            <person name="Zhou R."/>
        </authorList>
    </citation>
    <scope>NUCLEOTIDE SEQUENCE [LARGE SCALE GENOMIC DNA]</scope>
    <source>
        <strain evidence="1">BV-YZ2020</strain>
    </source>
</reference>
<organism evidence="1 2">
    <name type="scientific">Bauhinia variegata</name>
    <name type="common">Purple orchid tree</name>
    <name type="synonym">Phanera variegata</name>
    <dbReference type="NCBI Taxonomy" id="167791"/>
    <lineage>
        <taxon>Eukaryota</taxon>
        <taxon>Viridiplantae</taxon>
        <taxon>Streptophyta</taxon>
        <taxon>Embryophyta</taxon>
        <taxon>Tracheophyta</taxon>
        <taxon>Spermatophyta</taxon>
        <taxon>Magnoliopsida</taxon>
        <taxon>eudicotyledons</taxon>
        <taxon>Gunneridae</taxon>
        <taxon>Pentapetalae</taxon>
        <taxon>rosids</taxon>
        <taxon>fabids</taxon>
        <taxon>Fabales</taxon>
        <taxon>Fabaceae</taxon>
        <taxon>Cercidoideae</taxon>
        <taxon>Cercideae</taxon>
        <taxon>Bauhiniinae</taxon>
        <taxon>Bauhinia</taxon>
    </lineage>
</organism>
<evidence type="ECO:0000313" key="1">
    <source>
        <dbReference type="EMBL" id="KAI4347770.1"/>
    </source>
</evidence>
<proteinExistence type="predicted"/>
<protein>
    <submittedName>
        <fullName evidence="1">Uncharacterized protein</fullName>
    </submittedName>
</protein>
<comment type="caution">
    <text evidence="1">The sequence shown here is derived from an EMBL/GenBank/DDBJ whole genome shotgun (WGS) entry which is preliminary data.</text>
</comment>
<dbReference type="Proteomes" id="UP000828941">
    <property type="component" value="Chromosome 4"/>
</dbReference>
<gene>
    <name evidence="1" type="ORF">L6164_008553</name>
</gene>
<dbReference type="EMBL" id="CM039429">
    <property type="protein sequence ID" value="KAI4347770.1"/>
    <property type="molecule type" value="Genomic_DNA"/>
</dbReference>